<dbReference type="InterPro" id="IPR002018">
    <property type="entry name" value="CarbesteraseB"/>
</dbReference>
<dbReference type="Gene3D" id="3.40.50.1820">
    <property type="entry name" value="alpha/beta hydrolase"/>
    <property type="match status" value="1"/>
</dbReference>
<gene>
    <name evidence="2" type="ORF">BT96DRAFT_942132</name>
</gene>
<dbReference type="InterPro" id="IPR050309">
    <property type="entry name" value="Type-B_Carboxylest/Lipase"/>
</dbReference>
<dbReference type="PANTHER" id="PTHR11559">
    <property type="entry name" value="CARBOXYLESTERASE"/>
    <property type="match status" value="1"/>
</dbReference>
<dbReference type="InterPro" id="IPR029058">
    <property type="entry name" value="AB_hydrolase_fold"/>
</dbReference>
<dbReference type="Proteomes" id="UP000799118">
    <property type="component" value="Unassembled WGS sequence"/>
</dbReference>
<name>A0A6A4HC09_9AGAR</name>
<evidence type="ECO:0000259" key="1">
    <source>
        <dbReference type="Pfam" id="PF00135"/>
    </source>
</evidence>
<sequence>MFLGIPYAQPPIGDLRLKPPQSINASFNGTLDATSYGPHCWSSYTTGYNDHSGFNNSEACLTLNVIRPSGIYHLTARSFLLTSGYMGLGRQWAFYYFHFIGINYRLGSLGFLGGKALADDGSINLGLCDQRLAMHWVQENIAQFGGDPTKACGSSINAHIVAYGGRVDKLFNQAIIESGTGLAPWGIPTSAAYHATCDSLIVNTSCSSTANSSDSAQLACLRALPIDEFRMVSNGTTGLQLGSTSYEQAEWVKVAFLIGSNSDEGRSFATLRANTTAGANSSLVSKIPPAKYRTAILDLYPDVPPPVGMSFQYGTFQLAPVQNGLYGIPGAQNKRVQAIVGDVMQAAGPRYLVQKVSSQVPFYKYRWNHIPYLVSFSVEDFIGHFTEVSYAFNLQNNEYLSSVS</sequence>
<accession>A0A6A4HC09</accession>
<reference evidence="2" key="1">
    <citation type="journal article" date="2019" name="Environ. Microbiol.">
        <title>Fungal ecological strategies reflected in gene transcription - a case study of two litter decomposers.</title>
        <authorList>
            <person name="Barbi F."/>
            <person name="Kohler A."/>
            <person name="Barry K."/>
            <person name="Baskaran P."/>
            <person name="Daum C."/>
            <person name="Fauchery L."/>
            <person name="Ihrmark K."/>
            <person name="Kuo A."/>
            <person name="LaButti K."/>
            <person name="Lipzen A."/>
            <person name="Morin E."/>
            <person name="Grigoriev I.V."/>
            <person name="Henrissat B."/>
            <person name="Lindahl B."/>
            <person name="Martin F."/>
        </authorList>
    </citation>
    <scope>NUCLEOTIDE SEQUENCE</scope>
    <source>
        <strain evidence="2">JB14</strain>
    </source>
</reference>
<evidence type="ECO:0000313" key="3">
    <source>
        <dbReference type="Proteomes" id="UP000799118"/>
    </source>
</evidence>
<dbReference type="OrthoDB" id="408631at2759"/>
<dbReference type="AlphaFoldDB" id="A0A6A4HC09"/>
<keyword evidence="3" id="KW-1185">Reference proteome</keyword>
<dbReference type="SUPFAM" id="SSF53474">
    <property type="entry name" value="alpha/beta-Hydrolases"/>
    <property type="match status" value="1"/>
</dbReference>
<protein>
    <submittedName>
        <fullName evidence="2">Alpha/beta-hydrolase</fullName>
    </submittedName>
</protein>
<dbReference type="EMBL" id="ML769524">
    <property type="protein sequence ID" value="KAE9395822.1"/>
    <property type="molecule type" value="Genomic_DNA"/>
</dbReference>
<proteinExistence type="predicted"/>
<organism evidence="2 3">
    <name type="scientific">Gymnopus androsaceus JB14</name>
    <dbReference type="NCBI Taxonomy" id="1447944"/>
    <lineage>
        <taxon>Eukaryota</taxon>
        <taxon>Fungi</taxon>
        <taxon>Dikarya</taxon>
        <taxon>Basidiomycota</taxon>
        <taxon>Agaricomycotina</taxon>
        <taxon>Agaricomycetes</taxon>
        <taxon>Agaricomycetidae</taxon>
        <taxon>Agaricales</taxon>
        <taxon>Marasmiineae</taxon>
        <taxon>Omphalotaceae</taxon>
        <taxon>Gymnopus</taxon>
    </lineage>
</organism>
<evidence type="ECO:0000313" key="2">
    <source>
        <dbReference type="EMBL" id="KAE9395822.1"/>
    </source>
</evidence>
<feature type="domain" description="Carboxylesterase type B" evidence="1">
    <location>
        <begin position="1"/>
        <end position="394"/>
    </location>
</feature>
<dbReference type="Pfam" id="PF00135">
    <property type="entry name" value="COesterase"/>
    <property type="match status" value="1"/>
</dbReference>